<feature type="transmembrane region" description="Helical" evidence="8">
    <location>
        <begin position="67"/>
        <end position="93"/>
    </location>
</feature>
<keyword evidence="6" id="KW-0675">Receptor</keyword>
<evidence type="ECO:0000256" key="7">
    <source>
        <dbReference type="ARBA" id="ARBA00023224"/>
    </source>
</evidence>
<dbReference type="AlphaFoldDB" id="A0A9W9Z293"/>
<evidence type="ECO:0000256" key="6">
    <source>
        <dbReference type="ARBA" id="ARBA00023170"/>
    </source>
</evidence>
<dbReference type="InterPro" id="IPR000276">
    <property type="entry name" value="GPCR_Rhodpsn"/>
</dbReference>
<keyword evidence="3 8" id="KW-1133">Transmembrane helix</keyword>
<evidence type="ECO:0000313" key="10">
    <source>
        <dbReference type="EMBL" id="KAJ7374028.1"/>
    </source>
</evidence>
<keyword evidence="2 8" id="KW-0812">Transmembrane</keyword>
<keyword evidence="5 8" id="KW-0472">Membrane</keyword>
<dbReference type="PRINTS" id="PR00237">
    <property type="entry name" value="GPCRRHODOPSN"/>
</dbReference>
<evidence type="ECO:0000256" key="3">
    <source>
        <dbReference type="ARBA" id="ARBA00022989"/>
    </source>
</evidence>
<dbReference type="Pfam" id="PF00001">
    <property type="entry name" value="7tm_1"/>
    <property type="match status" value="1"/>
</dbReference>
<sequence>MKWFVLIERMNQWHLYASKRERSPRPIFVRALAASSLTTDNKTSKHDTALKKDKKTMVQEIHGERSYSYYGASMFIILTLGLIGNALTVFVLLHPQHRHKSMTPLMLNLCVADLLVCLFGYTVAVNYNTADFANTGAAPALCFWLAFINTVTGLASIGTLAVMGIITYLGISRTEIAQQNRMSRKAEVLLLSGEKLSHVSTTTKMILAYSSLWKGVTASLLKASILYTLQNNTHKLTQVSATLNMFHPKCS</sequence>
<dbReference type="Gene3D" id="1.20.1070.10">
    <property type="entry name" value="Rhodopsin 7-helix transmembrane proteins"/>
    <property type="match status" value="1"/>
</dbReference>
<dbReference type="PROSITE" id="PS50262">
    <property type="entry name" value="G_PROTEIN_RECEP_F1_2"/>
    <property type="match status" value="1"/>
</dbReference>
<evidence type="ECO:0000256" key="8">
    <source>
        <dbReference type="SAM" id="Phobius"/>
    </source>
</evidence>
<comment type="subcellular location">
    <subcellularLocation>
        <location evidence="1">Membrane</location>
        <topology evidence="1">Multi-pass membrane protein</topology>
    </subcellularLocation>
</comment>
<feature type="transmembrane region" description="Helical" evidence="8">
    <location>
        <begin position="105"/>
        <end position="124"/>
    </location>
</feature>
<dbReference type="EMBL" id="MU826829">
    <property type="protein sequence ID" value="KAJ7374028.1"/>
    <property type="molecule type" value="Genomic_DNA"/>
</dbReference>
<dbReference type="GO" id="GO:0004930">
    <property type="term" value="F:G protein-coupled receptor activity"/>
    <property type="evidence" value="ECO:0007669"/>
    <property type="project" value="UniProtKB-KW"/>
</dbReference>
<evidence type="ECO:0000256" key="2">
    <source>
        <dbReference type="ARBA" id="ARBA00022692"/>
    </source>
</evidence>
<dbReference type="OrthoDB" id="5980559at2759"/>
<proteinExistence type="predicted"/>
<organism evidence="10 11">
    <name type="scientific">Desmophyllum pertusum</name>
    <dbReference type="NCBI Taxonomy" id="174260"/>
    <lineage>
        <taxon>Eukaryota</taxon>
        <taxon>Metazoa</taxon>
        <taxon>Cnidaria</taxon>
        <taxon>Anthozoa</taxon>
        <taxon>Hexacorallia</taxon>
        <taxon>Scleractinia</taxon>
        <taxon>Caryophylliina</taxon>
        <taxon>Caryophylliidae</taxon>
        <taxon>Desmophyllum</taxon>
    </lineage>
</organism>
<feature type="transmembrane region" description="Helical" evidence="8">
    <location>
        <begin position="144"/>
        <end position="171"/>
    </location>
</feature>
<evidence type="ECO:0000256" key="4">
    <source>
        <dbReference type="ARBA" id="ARBA00023040"/>
    </source>
</evidence>
<accession>A0A9W9Z293</accession>
<dbReference type="PANTHER" id="PTHR24240">
    <property type="entry name" value="OPSIN"/>
    <property type="match status" value="1"/>
</dbReference>
<keyword evidence="4" id="KW-0297">G-protein coupled receptor</keyword>
<keyword evidence="11" id="KW-1185">Reference proteome</keyword>
<feature type="domain" description="G-protein coupled receptors family 1 profile" evidence="9">
    <location>
        <begin position="84"/>
        <end position="251"/>
    </location>
</feature>
<dbReference type="Proteomes" id="UP001163046">
    <property type="component" value="Unassembled WGS sequence"/>
</dbReference>
<evidence type="ECO:0000256" key="5">
    <source>
        <dbReference type="ARBA" id="ARBA00023136"/>
    </source>
</evidence>
<gene>
    <name evidence="10" type="ORF">OS493_009357</name>
</gene>
<protein>
    <recommendedName>
        <fullName evidence="9">G-protein coupled receptors family 1 profile domain-containing protein</fullName>
    </recommendedName>
</protein>
<dbReference type="SUPFAM" id="SSF81321">
    <property type="entry name" value="Family A G protein-coupled receptor-like"/>
    <property type="match status" value="1"/>
</dbReference>
<dbReference type="InterPro" id="IPR050125">
    <property type="entry name" value="GPCR_opsins"/>
</dbReference>
<evidence type="ECO:0000313" key="11">
    <source>
        <dbReference type="Proteomes" id="UP001163046"/>
    </source>
</evidence>
<keyword evidence="7" id="KW-0807">Transducer</keyword>
<dbReference type="GO" id="GO:0016020">
    <property type="term" value="C:membrane"/>
    <property type="evidence" value="ECO:0007669"/>
    <property type="project" value="UniProtKB-SubCell"/>
</dbReference>
<reference evidence="10" key="1">
    <citation type="submission" date="2023-01" db="EMBL/GenBank/DDBJ databases">
        <title>Genome assembly of the deep-sea coral Lophelia pertusa.</title>
        <authorList>
            <person name="Herrera S."/>
            <person name="Cordes E."/>
        </authorList>
    </citation>
    <scope>NUCLEOTIDE SEQUENCE</scope>
    <source>
        <strain evidence="10">USNM1676648</strain>
        <tissue evidence="10">Polyp</tissue>
    </source>
</reference>
<dbReference type="InterPro" id="IPR017452">
    <property type="entry name" value="GPCR_Rhodpsn_7TM"/>
</dbReference>
<comment type="caution">
    <text evidence="10">The sequence shown here is derived from an EMBL/GenBank/DDBJ whole genome shotgun (WGS) entry which is preliminary data.</text>
</comment>
<evidence type="ECO:0000259" key="9">
    <source>
        <dbReference type="PROSITE" id="PS50262"/>
    </source>
</evidence>
<evidence type="ECO:0000256" key="1">
    <source>
        <dbReference type="ARBA" id="ARBA00004141"/>
    </source>
</evidence>
<name>A0A9W9Z293_9CNID</name>